<evidence type="ECO:0000256" key="4">
    <source>
        <dbReference type="ARBA" id="ARBA00022386"/>
    </source>
</evidence>
<dbReference type="Gene3D" id="1.10.60.10">
    <property type="entry name" value="Iron dependent repressor, metal binding and dimerisation domain"/>
    <property type="match status" value="1"/>
</dbReference>
<evidence type="ECO:0000256" key="6">
    <source>
        <dbReference type="ARBA" id="ARBA00022491"/>
    </source>
</evidence>
<protein>
    <recommendedName>
        <fullName evidence="4">Transcriptional regulator MntR</fullName>
    </recommendedName>
    <alternativeName>
        <fullName evidence="13">Manganese transport regulator</fullName>
    </alternativeName>
</protein>
<dbReference type="PANTHER" id="PTHR33238:SF11">
    <property type="entry name" value="TRANSCRIPTIONAL REGULATOR MNTR"/>
    <property type="match status" value="1"/>
</dbReference>
<name>A0A0J9E7R0_9RHOB</name>
<dbReference type="InterPro" id="IPR050536">
    <property type="entry name" value="DtxR_MntR_Metal-Reg"/>
</dbReference>
<evidence type="ECO:0000259" key="14">
    <source>
        <dbReference type="PROSITE" id="PS50944"/>
    </source>
</evidence>
<dbReference type="NCBIfam" id="NF008273">
    <property type="entry name" value="PRK11050.1"/>
    <property type="match status" value="1"/>
</dbReference>
<gene>
    <name evidence="15" type="ORF">AIOL_003741</name>
</gene>
<dbReference type="PANTHER" id="PTHR33238">
    <property type="entry name" value="IRON (METAL) DEPENDENT REPRESSOR, DTXR FAMILY"/>
    <property type="match status" value="1"/>
</dbReference>
<feature type="domain" description="HTH dtxR-type" evidence="14">
    <location>
        <begin position="26"/>
        <end position="83"/>
    </location>
</feature>
<evidence type="ECO:0000256" key="10">
    <source>
        <dbReference type="ARBA" id="ARBA00023163"/>
    </source>
</evidence>
<reference evidence="15 16" key="1">
    <citation type="submission" date="2015-06" db="EMBL/GenBank/DDBJ databases">
        <title>Draft genome sequence of an Alphaproteobacteria species associated to the Mediterranean sponge Oscarella lobularis.</title>
        <authorList>
            <person name="Jourda C."/>
            <person name="Santini S."/>
            <person name="Claverie J.-M."/>
        </authorList>
    </citation>
    <scope>NUCLEOTIDE SEQUENCE [LARGE SCALE GENOMIC DNA]</scope>
    <source>
        <strain evidence="15">IGS</strain>
    </source>
</reference>
<dbReference type="InterPro" id="IPR036388">
    <property type="entry name" value="WH-like_DNA-bd_sf"/>
</dbReference>
<keyword evidence="6" id="KW-0678">Repressor</keyword>
<dbReference type="SMART" id="SM00529">
    <property type="entry name" value="HTH_DTXR"/>
    <property type="match status" value="1"/>
</dbReference>
<dbReference type="SUPFAM" id="SSF47979">
    <property type="entry name" value="Iron-dependent repressor protein, dimerization domain"/>
    <property type="match status" value="1"/>
</dbReference>
<dbReference type="PROSITE" id="PS50944">
    <property type="entry name" value="HTH_DTXR"/>
    <property type="match status" value="1"/>
</dbReference>
<evidence type="ECO:0000256" key="8">
    <source>
        <dbReference type="ARBA" id="ARBA00023125"/>
    </source>
</evidence>
<dbReference type="EMBL" id="LFTY01000002">
    <property type="protein sequence ID" value="KMW58761.1"/>
    <property type="molecule type" value="Genomic_DNA"/>
</dbReference>
<proteinExistence type="inferred from homology"/>
<dbReference type="Gene3D" id="1.10.10.10">
    <property type="entry name" value="Winged helix-like DNA-binding domain superfamily/Winged helix DNA-binding domain"/>
    <property type="match status" value="1"/>
</dbReference>
<accession>A0A0J9E7R0</accession>
<evidence type="ECO:0000256" key="7">
    <source>
        <dbReference type="ARBA" id="ARBA00023015"/>
    </source>
</evidence>
<dbReference type="InterPro" id="IPR001367">
    <property type="entry name" value="Fe_dep_repressor"/>
</dbReference>
<dbReference type="InterPro" id="IPR036390">
    <property type="entry name" value="WH_DNA-bd_sf"/>
</dbReference>
<dbReference type="GO" id="GO:0046983">
    <property type="term" value="F:protein dimerization activity"/>
    <property type="evidence" value="ECO:0007669"/>
    <property type="project" value="InterPro"/>
</dbReference>
<keyword evidence="8" id="KW-0238">DNA-binding</keyword>
<evidence type="ECO:0000256" key="3">
    <source>
        <dbReference type="ARBA" id="ARBA00011738"/>
    </source>
</evidence>
<keyword evidence="5" id="KW-0963">Cytoplasm</keyword>
<evidence type="ECO:0000256" key="1">
    <source>
        <dbReference type="ARBA" id="ARBA00004496"/>
    </source>
</evidence>
<evidence type="ECO:0000256" key="13">
    <source>
        <dbReference type="ARBA" id="ARBA00032593"/>
    </source>
</evidence>
<dbReference type="Pfam" id="PF02742">
    <property type="entry name" value="Fe_dep_repr_C"/>
    <property type="match status" value="1"/>
</dbReference>
<keyword evidence="7" id="KW-0805">Transcription regulation</keyword>
<dbReference type="PATRIC" id="fig|1675527.3.peg.3921"/>
<dbReference type="InterPro" id="IPR036421">
    <property type="entry name" value="Fe_dep_repressor_sf"/>
</dbReference>
<evidence type="ECO:0000313" key="16">
    <source>
        <dbReference type="Proteomes" id="UP000037178"/>
    </source>
</evidence>
<keyword evidence="16" id="KW-1185">Reference proteome</keyword>
<comment type="similarity">
    <text evidence="2">Belongs to the DtxR/MntR family.</text>
</comment>
<evidence type="ECO:0000256" key="2">
    <source>
        <dbReference type="ARBA" id="ARBA00007871"/>
    </source>
</evidence>
<dbReference type="Pfam" id="PF01325">
    <property type="entry name" value="Fe_dep_repress"/>
    <property type="match status" value="1"/>
</dbReference>
<dbReference type="InterPro" id="IPR022687">
    <property type="entry name" value="HTH_DTXR"/>
</dbReference>
<evidence type="ECO:0000256" key="12">
    <source>
        <dbReference type="ARBA" id="ARBA00025185"/>
    </source>
</evidence>
<dbReference type="SUPFAM" id="SSF46785">
    <property type="entry name" value="Winged helix' DNA-binding domain"/>
    <property type="match status" value="1"/>
</dbReference>
<organism evidence="15 16">
    <name type="scientific">Candidatus Rhodobacter oscarellae</name>
    <dbReference type="NCBI Taxonomy" id="1675527"/>
    <lineage>
        <taxon>Bacteria</taxon>
        <taxon>Pseudomonadati</taxon>
        <taxon>Pseudomonadota</taxon>
        <taxon>Alphaproteobacteria</taxon>
        <taxon>Rhodobacterales</taxon>
        <taxon>Rhodobacter group</taxon>
        <taxon>Rhodobacter</taxon>
    </lineage>
</organism>
<keyword evidence="9" id="KW-0010">Activator</keyword>
<dbReference type="AlphaFoldDB" id="A0A0J9E7R0"/>
<keyword evidence="11" id="KW-0464">Manganese</keyword>
<dbReference type="InterPro" id="IPR022689">
    <property type="entry name" value="Iron_dep_repressor"/>
</dbReference>
<dbReference type="GO" id="GO:0046914">
    <property type="term" value="F:transition metal ion binding"/>
    <property type="evidence" value="ECO:0007669"/>
    <property type="project" value="InterPro"/>
</dbReference>
<sequence length="148" mass="16544">MDSEPSAADQARNFLRVREAHKREIAEDYVEMISELSQTQDAVRTGHLAERFGVSHATVTNHIQRLIAEGLVHDRPYQPLVLTEQGAALAHQSRGRHLLIRSFLIAIGVSPETAEADTEGIEHHVSQETLACFTELLKWIEREGSPIS</sequence>
<dbReference type="GO" id="GO:0003700">
    <property type="term" value="F:DNA-binding transcription factor activity"/>
    <property type="evidence" value="ECO:0007669"/>
    <property type="project" value="InterPro"/>
</dbReference>
<comment type="function">
    <text evidence="12">In the presence of manganese, represses expression of mntH and mntS. Up-regulates expression of mntP.</text>
</comment>
<comment type="subcellular location">
    <subcellularLocation>
        <location evidence="1">Cytoplasm</location>
    </subcellularLocation>
</comment>
<keyword evidence="10" id="KW-0804">Transcription</keyword>
<dbReference type="Proteomes" id="UP000037178">
    <property type="component" value="Unassembled WGS sequence"/>
</dbReference>
<evidence type="ECO:0000256" key="5">
    <source>
        <dbReference type="ARBA" id="ARBA00022490"/>
    </source>
</evidence>
<comment type="subunit">
    <text evidence="3">Homodimer.</text>
</comment>
<dbReference type="GO" id="GO:0005737">
    <property type="term" value="C:cytoplasm"/>
    <property type="evidence" value="ECO:0007669"/>
    <property type="project" value="UniProtKB-SubCell"/>
</dbReference>
<evidence type="ECO:0000313" key="15">
    <source>
        <dbReference type="EMBL" id="KMW58761.1"/>
    </source>
</evidence>
<evidence type="ECO:0000256" key="11">
    <source>
        <dbReference type="ARBA" id="ARBA00023211"/>
    </source>
</evidence>
<dbReference type="GO" id="GO:0003677">
    <property type="term" value="F:DNA binding"/>
    <property type="evidence" value="ECO:0007669"/>
    <property type="project" value="UniProtKB-KW"/>
</dbReference>
<evidence type="ECO:0000256" key="9">
    <source>
        <dbReference type="ARBA" id="ARBA00023159"/>
    </source>
</evidence>
<comment type="caution">
    <text evidence="15">The sequence shown here is derived from an EMBL/GenBank/DDBJ whole genome shotgun (WGS) entry which is preliminary data.</text>
</comment>
<dbReference type="STRING" id="1675527.AIOL_003741"/>